<evidence type="ECO:0000259" key="1">
    <source>
        <dbReference type="PROSITE" id="PS51085"/>
    </source>
</evidence>
<dbReference type="Pfam" id="PF00111">
    <property type="entry name" value="Fer2"/>
    <property type="match status" value="1"/>
</dbReference>
<evidence type="ECO:0000313" key="3">
    <source>
        <dbReference type="Proteomes" id="UP001382727"/>
    </source>
</evidence>
<gene>
    <name evidence="2" type="ORF">V1351_16095</name>
</gene>
<evidence type="ECO:0000313" key="2">
    <source>
        <dbReference type="EMBL" id="WXB76444.1"/>
    </source>
</evidence>
<dbReference type="EMBL" id="CP144913">
    <property type="protein sequence ID" value="WXB76444.1"/>
    <property type="molecule type" value="Genomic_DNA"/>
</dbReference>
<dbReference type="RefSeq" id="WP_338749425.1">
    <property type="nucleotide sequence ID" value="NZ_CP144913.1"/>
</dbReference>
<dbReference type="PROSITE" id="PS00197">
    <property type="entry name" value="2FE2S_FER_1"/>
    <property type="match status" value="1"/>
</dbReference>
<dbReference type="InterPro" id="IPR012675">
    <property type="entry name" value="Beta-grasp_dom_sf"/>
</dbReference>
<reference evidence="2 3" key="1">
    <citation type="submission" date="2024-02" db="EMBL/GenBank/DDBJ databases">
        <title>Janibacter sp. nov., isolated from gut of marine sandworm.</title>
        <authorList>
            <person name="Kim B."/>
            <person name="Jun M.O."/>
            <person name="Shin N.-R."/>
        </authorList>
    </citation>
    <scope>NUCLEOTIDE SEQUENCE [LARGE SCALE GENOMIC DNA]</scope>
    <source>
        <strain evidence="2 3">A1S7</strain>
    </source>
</reference>
<keyword evidence="3" id="KW-1185">Reference proteome</keyword>
<proteinExistence type="predicted"/>
<organism evidence="2 3">
    <name type="scientific">Janibacter alittae</name>
    <dbReference type="NCBI Taxonomy" id="3115209"/>
    <lineage>
        <taxon>Bacteria</taxon>
        <taxon>Bacillati</taxon>
        <taxon>Actinomycetota</taxon>
        <taxon>Actinomycetes</taxon>
        <taxon>Micrococcales</taxon>
        <taxon>Intrasporangiaceae</taxon>
        <taxon>Janibacter</taxon>
    </lineage>
</organism>
<name>A0ABZ2MHB1_9MICO</name>
<dbReference type="InterPro" id="IPR001041">
    <property type="entry name" value="2Fe-2S_ferredoxin-type"/>
</dbReference>
<dbReference type="CDD" id="cd00207">
    <property type="entry name" value="fer2"/>
    <property type="match status" value="1"/>
</dbReference>
<dbReference type="InterPro" id="IPR006058">
    <property type="entry name" value="2Fe2S_fd_BS"/>
</dbReference>
<sequence>MTTIIVQPSGTEIHIEPGDTVLAGLQKAGYAYTVGCRRGGCGICKIDVLEGTFSYCRPVADTVISEQERSDGTCLSCRAVPTDDVTIQLRDASLRLANPLLGQINARARERAKAASTAPEEQ</sequence>
<protein>
    <submittedName>
        <fullName evidence="2">2Fe-2S iron-sulfur cluster-binding protein</fullName>
    </submittedName>
</protein>
<dbReference type="InterPro" id="IPR036010">
    <property type="entry name" value="2Fe-2S_ferredoxin-like_sf"/>
</dbReference>
<dbReference type="Gene3D" id="3.10.20.30">
    <property type="match status" value="1"/>
</dbReference>
<dbReference type="SUPFAM" id="SSF54292">
    <property type="entry name" value="2Fe-2S ferredoxin-like"/>
    <property type="match status" value="1"/>
</dbReference>
<dbReference type="PROSITE" id="PS51085">
    <property type="entry name" value="2FE2S_FER_2"/>
    <property type="match status" value="1"/>
</dbReference>
<feature type="domain" description="2Fe-2S ferredoxin-type" evidence="1">
    <location>
        <begin position="1"/>
        <end position="93"/>
    </location>
</feature>
<accession>A0ABZ2MHB1</accession>
<dbReference type="Proteomes" id="UP001382727">
    <property type="component" value="Chromosome"/>
</dbReference>